<evidence type="ECO:0008006" key="3">
    <source>
        <dbReference type="Google" id="ProtNLM"/>
    </source>
</evidence>
<proteinExistence type="predicted"/>
<evidence type="ECO:0000313" key="2">
    <source>
        <dbReference type="Proteomes" id="UP000093757"/>
    </source>
</evidence>
<name>A0A1A6B838_MYCGO</name>
<sequence>MPVTAREEGRVTVAGGDDFEELGLKVRRAQSSLQQVRGVGTVDGIRVVVDAENRLLSVTAPDEDAILAAYRAAVDDLRPKVEEAMREVRSDPRVGAMSAFIEANSARLDAERARGMEAAEQDDDAYYEERYRRGWRDR</sequence>
<dbReference type="EMBL" id="MAEM01000518">
    <property type="protein sequence ID" value="OBR98506.1"/>
    <property type="molecule type" value="Genomic_DNA"/>
</dbReference>
<organism evidence="1 2">
    <name type="scientific">Mycobacterium gordonae</name>
    <dbReference type="NCBI Taxonomy" id="1778"/>
    <lineage>
        <taxon>Bacteria</taxon>
        <taxon>Bacillati</taxon>
        <taxon>Actinomycetota</taxon>
        <taxon>Actinomycetes</taxon>
        <taxon>Mycobacteriales</taxon>
        <taxon>Mycobacteriaceae</taxon>
        <taxon>Mycobacterium</taxon>
    </lineage>
</organism>
<dbReference type="AlphaFoldDB" id="A0A1A6B838"/>
<dbReference type="Proteomes" id="UP000093757">
    <property type="component" value="Unassembled WGS sequence"/>
</dbReference>
<reference evidence="1 2" key="1">
    <citation type="submission" date="2016-06" db="EMBL/GenBank/DDBJ databases">
        <authorList>
            <person name="Kjaerup R.B."/>
            <person name="Dalgaard T.S."/>
            <person name="Juul-Madsen H.R."/>
        </authorList>
    </citation>
    <scope>NUCLEOTIDE SEQUENCE [LARGE SCALE GENOMIC DNA]</scope>
    <source>
        <strain evidence="1 2">1245752.6</strain>
    </source>
</reference>
<gene>
    <name evidence="1" type="ORF">A9W98_34980</name>
</gene>
<evidence type="ECO:0000313" key="1">
    <source>
        <dbReference type="EMBL" id="OBR98506.1"/>
    </source>
</evidence>
<protein>
    <recommendedName>
        <fullName evidence="3">YbaB/EbfC family nucleoid-associated protein</fullName>
    </recommendedName>
</protein>
<accession>A0A1A6B838</accession>
<comment type="caution">
    <text evidence="1">The sequence shown here is derived from an EMBL/GenBank/DDBJ whole genome shotgun (WGS) entry which is preliminary data.</text>
</comment>